<feature type="transmembrane region" description="Helical" evidence="2">
    <location>
        <begin position="164"/>
        <end position="180"/>
    </location>
</feature>
<gene>
    <name evidence="3" type="ORF">E2C01_017131</name>
</gene>
<organism evidence="3 4">
    <name type="scientific">Portunus trituberculatus</name>
    <name type="common">Swimming crab</name>
    <name type="synonym">Neptunus trituberculatus</name>
    <dbReference type="NCBI Taxonomy" id="210409"/>
    <lineage>
        <taxon>Eukaryota</taxon>
        <taxon>Metazoa</taxon>
        <taxon>Ecdysozoa</taxon>
        <taxon>Arthropoda</taxon>
        <taxon>Crustacea</taxon>
        <taxon>Multicrustacea</taxon>
        <taxon>Malacostraca</taxon>
        <taxon>Eumalacostraca</taxon>
        <taxon>Eucarida</taxon>
        <taxon>Decapoda</taxon>
        <taxon>Pleocyemata</taxon>
        <taxon>Brachyura</taxon>
        <taxon>Eubrachyura</taxon>
        <taxon>Portunoidea</taxon>
        <taxon>Portunidae</taxon>
        <taxon>Portuninae</taxon>
        <taxon>Portunus</taxon>
    </lineage>
</organism>
<dbReference type="EMBL" id="VSRR010001284">
    <property type="protein sequence ID" value="MPC24058.1"/>
    <property type="molecule type" value="Genomic_DNA"/>
</dbReference>
<feature type="region of interest" description="Disordered" evidence="1">
    <location>
        <begin position="33"/>
        <end position="52"/>
    </location>
</feature>
<dbReference type="Proteomes" id="UP000324222">
    <property type="component" value="Unassembled WGS sequence"/>
</dbReference>
<evidence type="ECO:0000313" key="4">
    <source>
        <dbReference type="Proteomes" id="UP000324222"/>
    </source>
</evidence>
<feature type="compositionally biased region" description="Polar residues" evidence="1">
    <location>
        <begin position="228"/>
        <end position="248"/>
    </location>
</feature>
<feature type="region of interest" description="Disordered" evidence="1">
    <location>
        <begin position="227"/>
        <end position="248"/>
    </location>
</feature>
<evidence type="ECO:0000256" key="2">
    <source>
        <dbReference type="SAM" id="Phobius"/>
    </source>
</evidence>
<dbReference type="AlphaFoldDB" id="A0A5B7DRL8"/>
<keyword evidence="2" id="KW-0472">Membrane</keyword>
<evidence type="ECO:0000313" key="3">
    <source>
        <dbReference type="EMBL" id="MPC24058.1"/>
    </source>
</evidence>
<proteinExistence type="predicted"/>
<feature type="transmembrane region" description="Helical" evidence="2">
    <location>
        <begin position="133"/>
        <end position="158"/>
    </location>
</feature>
<name>A0A5B7DRL8_PORTR</name>
<protein>
    <submittedName>
        <fullName evidence="3">Uncharacterized protein</fullName>
    </submittedName>
</protein>
<reference evidence="3 4" key="1">
    <citation type="submission" date="2019-05" db="EMBL/GenBank/DDBJ databases">
        <title>Another draft genome of Portunus trituberculatus and its Hox gene families provides insights of decapod evolution.</title>
        <authorList>
            <person name="Jeong J.-H."/>
            <person name="Song I."/>
            <person name="Kim S."/>
            <person name="Choi T."/>
            <person name="Kim D."/>
            <person name="Ryu S."/>
            <person name="Kim W."/>
        </authorList>
    </citation>
    <scope>NUCLEOTIDE SEQUENCE [LARGE SCALE GENOMIC DNA]</scope>
    <source>
        <tissue evidence="3">Muscle</tissue>
    </source>
</reference>
<evidence type="ECO:0000256" key="1">
    <source>
        <dbReference type="SAM" id="MobiDB-lite"/>
    </source>
</evidence>
<keyword evidence="2" id="KW-1133">Transmembrane helix</keyword>
<accession>A0A5B7DRL8</accession>
<comment type="caution">
    <text evidence="3">The sequence shown here is derived from an EMBL/GenBank/DDBJ whole genome shotgun (WGS) entry which is preliminary data.</text>
</comment>
<sequence length="248" mass="25476">MVVVVPGGGEVVLGTATTIAVLLSRDKQCATTLSREHGATTSRGPPGAPRPLPEQLGGEWCQHDGGTCRQLPHIQCAGRAWPRAATHAQYAPARQGGAVVAGVGGPSLSLNTHTAPSAVFGRLILTFTLRLRLGFLLVLIVVTVVVATDLLAFGATFVGLQVGAHARVIGVLSVGIARGAQGGQRRRRLGAIVHDLQAVASAGGAGRPVATDGALLEPLRPALREARPSNTTTAAPKISSRSLLKTPF</sequence>
<keyword evidence="2" id="KW-0812">Transmembrane</keyword>
<keyword evidence="4" id="KW-1185">Reference proteome</keyword>